<dbReference type="PANTHER" id="PTHR20883:SF14">
    <property type="entry name" value="PHYTANOYL-COA DIOXYGENASE"/>
    <property type="match status" value="1"/>
</dbReference>
<feature type="compositionally biased region" description="Basic and acidic residues" evidence="2">
    <location>
        <begin position="1"/>
        <end position="17"/>
    </location>
</feature>
<evidence type="ECO:0000256" key="2">
    <source>
        <dbReference type="SAM" id="MobiDB-lite"/>
    </source>
</evidence>
<dbReference type="InterPro" id="IPR008775">
    <property type="entry name" value="Phytyl_CoA_dOase-like"/>
</dbReference>
<evidence type="ECO:0000256" key="1">
    <source>
        <dbReference type="ARBA" id="ARBA00001962"/>
    </source>
</evidence>
<proteinExistence type="predicted"/>
<dbReference type="OrthoDB" id="445007at2759"/>
<dbReference type="Pfam" id="PF05721">
    <property type="entry name" value="PhyH"/>
    <property type="match status" value="1"/>
</dbReference>
<reference evidence="3 4" key="1">
    <citation type="journal article" date="2017" name="Nat. Ecol. Evol.">
        <title>Scallop genome provides insights into evolution of bilaterian karyotype and development.</title>
        <authorList>
            <person name="Wang S."/>
            <person name="Zhang J."/>
            <person name="Jiao W."/>
            <person name="Li J."/>
            <person name="Xun X."/>
            <person name="Sun Y."/>
            <person name="Guo X."/>
            <person name="Huan P."/>
            <person name="Dong B."/>
            <person name="Zhang L."/>
            <person name="Hu X."/>
            <person name="Sun X."/>
            <person name="Wang J."/>
            <person name="Zhao C."/>
            <person name="Wang Y."/>
            <person name="Wang D."/>
            <person name="Huang X."/>
            <person name="Wang R."/>
            <person name="Lv J."/>
            <person name="Li Y."/>
            <person name="Zhang Z."/>
            <person name="Liu B."/>
            <person name="Lu W."/>
            <person name="Hui Y."/>
            <person name="Liang J."/>
            <person name="Zhou Z."/>
            <person name="Hou R."/>
            <person name="Li X."/>
            <person name="Liu Y."/>
            <person name="Li H."/>
            <person name="Ning X."/>
            <person name="Lin Y."/>
            <person name="Zhao L."/>
            <person name="Xing Q."/>
            <person name="Dou J."/>
            <person name="Li Y."/>
            <person name="Mao J."/>
            <person name="Guo H."/>
            <person name="Dou H."/>
            <person name="Li T."/>
            <person name="Mu C."/>
            <person name="Jiang W."/>
            <person name="Fu Q."/>
            <person name="Fu X."/>
            <person name="Miao Y."/>
            <person name="Liu J."/>
            <person name="Yu Q."/>
            <person name="Li R."/>
            <person name="Liao H."/>
            <person name="Li X."/>
            <person name="Kong Y."/>
            <person name="Jiang Z."/>
            <person name="Chourrout D."/>
            <person name="Li R."/>
            <person name="Bao Z."/>
        </authorList>
    </citation>
    <scope>NUCLEOTIDE SEQUENCE [LARGE SCALE GENOMIC DNA]</scope>
    <source>
        <strain evidence="3 4">PY_sf001</strain>
    </source>
</reference>
<dbReference type="AlphaFoldDB" id="A0A210PUP6"/>
<keyword evidence="4" id="KW-1185">Reference proteome</keyword>
<dbReference type="Proteomes" id="UP000242188">
    <property type="component" value="Unassembled WGS sequence"/>
</dbReference>
<comment type="caution">
    <text evidence="3">The sequence shown here is derived from an EMBL/GenBank/DDBJ whole genome shotgun (WGS) entry which is preliminary data.</text>
</comment>
<evidence type="ECO:0000313" key="4">
    <source>
        <dbReference type="Proteomes" id="UP000242188"/>
    </source>
</evidence>
<accession>A0A210PUP6</accession>
<name>A0A210PUP6_MIZYE</name>
<feature type="region of interest" description="Disordered" evidence="2">
    <location>
        <begin position="1"/>
        <end position="34"/>
    </location>
</feature>
<comment type="cofactor">
    <cofactor evidence="1">
        <name>Fe cation</name>
        <dbReference type="ChEBI" id="CHEBI:24875"/>
    </cofactor>
</comment>
<gene>
    <name evidence="3" type="ORF">KP79_PYT02272</name>
</gene>
<sequence>MSTKKYPGDTDEAHPEKFNISAMPPQPTEKKPGQLPEDMIKQFFTEGFVIVEDFFKAEELEACKDAIKRLIDEMALKLYNAGKIKKLYKEYGFFERLSIIEKEFPGANIVLHKLGSMPLEIQQLWSNERLLNVVEQLIGPDIIGHPVWNLRTKTPQNEATTVPWHQDVGYLDNSSYTVLQPTAWIPLLDTDENNGCMQMAGRGHKTGKIATHQCCHGGTWYVMLEEEEMKKKLDIDVDKDIQICPIPYRGMLLFNNLIPHRSLPNMSKQIRWSFDLRWQRPTEPVGFYGIKEGILMRSSKDPDMAIDWEEFNALNRHTKAKEVVAEHDQEIDEFDITIQGPWMKKWEIVHVNHHVNAHHAQEGDPSKWTHA</sequence>
<organism evidence="3 4">
    <name type="scientific">Mizuhopecten yessoensis</name>
    <name type="common">Japanese scallop</name>
    <name type="synonym">Patinopecten yessoensis</name>
    <dbReference type="NCBI Taxonomy" id="6573"/>
    <lineage>
        <taxon>Eukaryota</taxon>
        <taxon>Metazoa</taxon>
        <taxon>Spiralia</taxon>
        <taxon>Lophotrochozoa</taxon>
        <taxon>Mollusca</taxon>
        <taxon>Bivalvia</taxon>
        <taxon>Autobranchia</taxon>
        <taxon>Pteriomorphia</taxon>
        <taxon>Pectinida</taxon>
        <taxon>Pectinoidea</taxon>
        <taxon>Pectinidae</taxon>
        <taxon>Mizuhopecten</taxon>
    </lineage>
</organism>
<dbReference type="Gene3D" id="2.60.120.620">
    <property type="entry name" value="q2cbj1_9rhob like domain"/>
    <property type="match status" value="1"/>
</dbReference>
<evidence type="ECO:0000313" key="3">
    <source>
        <dbReference type="EMBL" id="OWF40229.1"/>
    </source>
</evidence>
<dbReference type="EMBL" id="NEDP02005478">
    <property type="protein sequence ID" value="OWF40229.1"/>
    <property type="molecule type" value="Genomic_DNA"/>
</dbReference>
<dbReference type="SUPFAM" id="SSF51197">
    <property type="entry name" value="Clavaminate synthase-like"/>
    <property type="match status" value="1"/>
</dbReference>
<dbReference type="PANTHER" id="PTHR20883">
    <property type="entry name" value="PHYTANOYL-COA DIOXYGENASE DOMAIN CONTAINING 1"/>
    <property type="match status" value="1"/>
</dbReference>
<protein>
    <submittedName>
        <fullName evidence="3">1-deoxypentalenic acid 11-beta-hydroxylase</fullName>
    </submittedName>
</protein>